<reference evidence="7" key="1">
    <citation type="submission" date="2021-01" db="UniProtKB">
        <authorList>
            <consortium name="EnsemblMetazoa"/>
        </authorList>
    </citation>
    <scope>IDENTIFICATION</scope>
</reference>
<proteinExistence type="inferred from homology"/>
<evidence type="ECO:0000256" key="3">
    <source>
        <dbReference type="ARBA" id="ARBA00033477"/>
    </source>
</evidence>
<sequence length="355" mass="40072">MNCYREQQQQQQQQQQPPMGGMAGDNARGRVLFNKAHSVWMGDVEPFMTEEFLRKQFTELGLNVVNVRIMHSNKFQDQNITYAFIELDDERTAIRTVQRYNDKPLPGDSRRKFRLNFTCQSQIKQAQDENGLFVGELSPDVDDLALYSTFQERYPSVKWAKVIKDHSGMSKGFGFVKFNHDEEYAKALQEMNGFQGLGANPIRVSQATPKERKNNQQHGGGGGGQWGGGGGPSHHPNPMVAQHHQHMQYFNQATAGFQSPADYYSYYYPQAAAAAASGPAGLPGYYAAAQLQQHYYDQQFRQRQDTARDDSRAATAELEDQGEEMYAALQGRIISADLMSDLEAARYSEMPLIVK</sequence>
<evidence type="ECO:0000313" key="8">
    <source>
        <dbReference type="Proteomes" id="UP000594260"/>
    </source>
</evidence>
<dbReference type="GeneID" id="111248954"/>
<feature type="region of interest" description="Disordered" evidence="5">
    <location>
        <begin position="1"/>
        <end position="26"/>
    </location>
</feature>
<feature type="region of interest" description="Disordered" evidence="5">
    <location>
        <begin position="209"/>
        <end position="239"/>
    </location>
</feature>
<feature type="domain" description="RRM" evidence="6">
    <location>
        <begin position="37"/>
        <end position="120"/>
    </location>
</feature>
<dbReference type="Pfam" id="PF00076">
    <property type="entry name" value="RRM_1"/>
    <property type="match status" value="2"/>
</dbReference>
<evidence type="ECO:0000259" key="6">
    <source>
        <dbReference type="PROSITE" id="PS50102"/>
    </source>
</evidence>
<feature type="compositionally biased region" description="Low complexity" evidence="5">
    <location>
        <begin position="7"/>
        <end position="16"/>
    </location>
</feature>
<dbReference type="InterPro" id="IPR035979">
    <property type="entry name" value="RBD_domain_sf"/>
</dbReference>
<dbReference type="PANTHER" id="PTHR37457:SF3">
    <property type="entry name" value="TRNA SELENOCYSTEINE-ASSOCIATED PROTEIN 1"/>
    <property type="match status" value="1"/>
</dbReference>
<comment type="similarity">
    <text evidence="1">Belongs to the RRM TRSPAP family.</text>
</comment>
<dbReference type="FunCoup" id="A0A7M7K5C3">
    <property type="interactions" value="1527"/>
</dbReference>
<dbReference type="RefSeq" id="XP_022657848.1">
    <property type="nucleotide sequence ID" value="XM_022802113.1"/>
</dbReference>
<dbReference type="Gene3D" id="3.30.70.330">
    <property type="match status" value="2"/>
</dbReference>
<name>A0A7M7K5C3_VARDE</name>
<dbReference type="SMART" id="SM00360">
    <property type="entry name" value="RRM"/>
    <property type="match status" value="2"/>
</dbReference>
<protein>
    <recommendedName>
        <fullName evidence="3">tRNA selenocysteine-associated protein 1</fullName>
    </recommendedName>
</protein>
<keyword evidence="8" id="KW-1185">Reference proteome</keyword>
<keyword evidence="2 4" id="KW-0694">RNA-binding</keyword>
<dbReference type="InterPro" id="IPR000504">
    <property type="entry name" value="RRM_dom"/>
</dbReference>
<dbReference type="GO" id="GO:0003723">
    <property type="term" value="F:RNA binding"/>
    <property type="evidence" value="ECO:0007669"/>
    <property type="project" value="UniProtKB-UniRule"/>
</dbReference>
<dbReference type="InterPro" id="IPR012677">
    <property type="entry name" value="Nucleotide-bd_a/b_plait_sf"/>
</dbReference>
<dbReference type="InterPro" id="IPR040434">
    <property type="entry name" value="TSAP1"/>
</dbReference>
<accession>A0A7M7K5C3</accession>
<dbReference type="EnsemblMetazoa" id="XM_022802113">
    <property type="protein sequence ID" value="XP_022657848"/>
    <property type="gene ID" value="LOC111248954"/>
</dbReference>
<dbReference type="PROSITE" id="PS50102">
    <property type="entry name" value="RRM"/>
    <property type="match status" value="2"/>
</dbReference>
<dbReference type="KEGG" id="vde:111248954"/>
<dbReference type="AlphaFoldDB" id="A0A7M7K5C3"/>
<organism evidence="7 8">
    <name type="scientific">Varroa destructor</name>
    <name type="common">Honeybee mite</name>
    <dbReference type="NCBI Taxonomy" id="109461"/>
    <lineage>
        <taxon>Eukaryota</taxon>
        <taxon>Metazoa</taxon>
        <taxon>Ecdysozoa</taxon>
        <taxon>Arthropoda</taxon>
        <taxon>Chelicerata</taxon>
        <taxon>Arachnida</taxon>
        <taxon>Acari</taxon>
        <taxon>Parasitiformes</taxon>
        <taxon>Mesostigmata</taxon>
        <taxon>Gamasina</taxon>
        <taxon>Dermanyssoidea</taxon>
        <taxon>Varroidae</taxon>
        <taxon>Varroa</taxon>
    </lineage>
</organism>
<dbReference type="InParanoid" id="A0A7M7K5C3"/>
<dbReference type="Proteomes" id="UP000594260">
    <property type="component" value="Unplaced"/>
</dbReference>
<evidence type="ECO:0000256" key="5">
    <source>
        <dbReference type="SAM" id="MobiDB-lite"/>
    </source>
</evidence>
<evidence type="ECO:0000256" key="1">
    <source>
        <dbReference type="ARBA" id="ARBA00008920"/>
    </source>
</evidence>
<evidence type="ECO:0000256" key="2">
    <source>
        <dbReference type="ARBA" id="ARBA00022884"/>
    </source>
</evidence>
<dbReference type="SUPFAM" id="SSF54928">
    <property type="entry name" value="RNA-binding domain, RBD"/>
    <property type="match status" value="2"/>
</dbReference>
<dbReference type="OrthoDB" id="446113at2759"/>
<dbReference type="PANTHER" id="PTHR37457">
    <property type="entry name" value="TRNA SELENOCYSTEINE 1-ASSOCIATED PROTEIN 1-RELATED"/>
    <property type="match status" value="1"/>
</dbReference>
<evidence type="ECO:0000256" key="4">
    <source>
        <dbReference type="PROSITE-ProRule" id="PRU00176"/>
    </source>
</evidence>
<evidence type="ECO:0000313" key="7">
    <source>
        <dbReference type="EnsemblMetazoa" id="XP_022657848"/>
    </source>
</evidence>
<feature type="domain" description="RRM" evidence="6">
    <location>
        <begin position="130"/>
        <end position="209"/>
    </location>
</feature>
<feature type="compositionally biased region" description="Gly residues" evidence="5">
    <location>
        <begin position="218"/>
        <end position="232"/>
    </location>
</feature>
<dbReference type="CTD" id="33652"/>